<comment type="catalytic activity">
    <reaction evidence="8">
        <text>N-acetyl-beta-D-galactosaminyl-(1-&gt;4)-beta-D-3-sulfogalactosyl-(1-&gt;4)-beta-D-glucosyl-(1&lt;-&gt;1')-ceramide + H2O = a beta-D-3-sulfogalactosyl-(1-&gt;4)-beta-D-glucosyl-(1&lt;-&gt;1')-ceramide + N-acetyl-beta-D-galactosamine</text>
        <dbReference type="Rhea" id="RHEA:48276"/>
        <dbReference type="ChEBI" id="CHEBI:15377"/>
        <dbReference type="ChEBI" id="CHEBI:28497"/>
        <dbReference type="ChEBI" id="CHEBI:90163"/>
        <dbReference type="ChEBI" id="CHEBI:90164"/>
    </reaction>
    <physiologicalReaction direction="left-to-right" evidence="8">
        <dbReference type="Rhea" id="RHEA:48277"/>
    </physiologicalReaction>
</comment>
<dbReference type="EMBL" id="FN653065">
    <property type="protein sequence ID" value="CBY10694.1"/>
    <property type="molecule type" value="Genomic_DNA"/>
</dbReference>
<comment type="similarity">
    <text evidence="2">Belongs to the glycosyl hydrolase 20 family.</text>
</comment>
<name>E4XKJ1_OIKDI</name>
<comment type="catalytic activity">
    <reaction evidence="1">
        <text>Hydrolysis of terminal non-reducing N-acetyl-D-hexosamine residues in N-acetyl-beta-D-hexosaminides.</text>
        <dbReference type="EC" id="3.2.1.52"/>
    </reaction>
</comment>
<feature type="domain" description="Glycoside hydrolase family 20 catalytic" evidence="10">
    <location>
        <begin position="239"/>
        <end position="656"/>
    </location>
</feature>
<dbReference type="GO" id="GO:0030203">
    <property type="term" value="P:glycosaminoglycan metabolic process"/>
    <property type="evidence" value="ECO:0007669"/>
    <property type="project" value="TreeGrafter"/>
</dbReference>
<keyword evidence="12" id="KW-1185">Reference proteome</keyword>
<evidence type="ECO:0000256" key="3">
    <source>
        <dbReference type="ARBA" id="ARBA00012663"/>
    </source>
</evidence>
<accession>E4XKJ1</accession>
<dbReference type="OrthoDB" id="428480at2759"/>
<dbReference type="PANTHER" id="PTHR22600:SF57">
    <property type="entry name" value="BETA-N-ACETYLHEXOSAMINIDASE"/>
    <property type="match status" value="1"/>
</dbReference>
<dbReference type="GO" id="GO:0016020">
    <property type="term" value="C:membrane"/>
    <property type="evidence" value="ECO:0007669"/>
    <property type="project" value="TreeGrafter"/>
</dbReference>
<protein>
    <recommendedName>
        <fullName evidence="3">beta-N-acetylhexosaminidase</fullName>
        <ecNumber evidence="3">3.2.1.52</ecNumber>
    </recommendedName>
</protein>
<comment type="catalytic activity">
    <reaction evidence="9">
        <text>N-acetyl-beta-D-6-sulfogalactosaminyl-(1-&gt;4)-alpha-L-iduronyl-(1-&gt;3)-N-acetyl-D-6-sulfogalactosamine + H2O = alpha-L-iduronyl-(1-&gt;3)-N-acetyl-D-6-sulfogalactosamine + N-acetyl-D-6-sulfogalactosamine</text>
        <dbReference type="Rhea" id="RHEA:64384"/>
        <dbReference type="ChEBI" id="CHEBI:15377"/>
        <dbReference type="ChEBI" id="CHEBI:152567"/>
        <dbReference type="ChEBI" id="CHEBI:152568"/>
        <dbReference type="ChEBI" id="CHEBI:153064"/>
    </reaction>
    <physiologicalReaction direction="left-to-right" evidence="9">
        <dbReference type="Rhea" id="RHEA:64385"/>
    </physiologicalReaction>
</comment>
<dbReference type="GO" id="GO:0005975">
    <property type="term" value="P:carbohydrate metabolic process"/>
    <property type="evidence" value="ECO:0007669"/>
    <property type="project" value="InterPro"/>
</dbReference>
<dbReference type="PRINTS" id="PR00738">
    <property type="entry name" value="GLHYDRLASE20"/>
</dbReference>
<dbReference type="InterPro" id="IPR025705">
    <property type="entry name" value="Beta_hexosaminidase_sua/sub"/>
</dbReference>
<dbReference type="InterPro" id="IPR015883">
    <property type="entry name" value="Glyco_hydro_20_cat"/>
</dbReference>
<evidence type="ECO:0000256" key="1">
    <source>
        <dbReference type="ARBA" id="ARBA00001231"/>
    </source>
</evidence>
<evidence type="ECO:0000256" key="9">
    <source>
        <dbReference type="ARBA" id="ARBA00049464"/>
    </source>
</evidence>
<gene>
    <name evidence="11" type="ORF">GSOID_T00014203001</name>
</gene>
<evidence type="ECO:0000256" key="4">
    <source>
        <dbReference type="ARBA" id="ARBA00022801"/>
    </source>
</evidence>
<evidence type="ECO:0000256" key="6">
    <source>
        <dbReference type="ARBA" id="ARBA00043767"/>
    </source>
</evidence>
<evidence type="ECO:0000256" key="5">
    <source>
        <dbReference type="ARBA" id="ARBA00023505"/>
    </source>
</evidence>
<dbReference type="Gene3D" id="3.20.20.80">
    <property type="entry name" value="Glycosidases"/>
    <property type="match status" value="1"/>
</dbReference>
<sequence>MPNWYIACVDYELCSAKNLDFTKVSTDYGFTFNRPNFVTEFRGDQMTKRDILDASTVPIAQDVWMMNNNLKVVENGKSVEKYGLPILPNPSNYKSTPSTLQIQNGIEQPNNGIPIHSRKWVYEYLEAKACPTPICTNCMPNGSGGGTQCKCQVLEERQNYGEKCIPSASTQCSTWLIRVGYVHDVKWKLSTSSDIVFDVSSCNEIPEAVSFITKLIDKVRETPDAMIFTSQTSDAGPRFDHRGVFIDVARNFYPATTITTLMTIMQRVNLNVLHIKLADNEGWRLEIPELPILTELGASRCHDPAGHSCLMPQLGSGADVESHGTGFYSVSEFKGLLADAQRKGITIIPELGAPGHSKAAITAMKERSGDPSKEGDFRLCDENQISMSADAHGFYNNAMNPCVNGTKNFLELVTKSLWQNMEEFSQSLKHVHIGGNQVNLEVLENSPACQAIMADRKISAEDILHEFFQVWYVEMASNVGFQIHAWQDVLTYKDEKTGFNEVYPFGDWQLANGTSLTAYHQRSRWNTTDTEVGHLLANAGYKTVLMPTTHLNFDAAQSPDPQMRGSMNDARFSDLVKVFSFRPMNFYENSLYDFWGNKQTTPGCQESATLRCTKLTTPENIVGIHAGIWSQEILEGNHFFKQLFPRLFAFAQRAWAEGSWESESRTNPWDIFQEQKFLEDFNYFRYSLRYELDTMERTKIQYHLPKPGAYTNNGGWGFNTLLKYNDIMFRKKGDQSWLSLSKVAEYANTATLMEMVTCGKSFTSNFQPHYISPPMEFWFNGNNPDGASSIFLSCAMLLLSVFYLV</sequence>
<comment type="catalytic activity">
    <reaction evidence="5">
        <text>beta-D-GalNAc-(1-&gt;4)-alpha-L-IdoA-(1-&gt;3)-beta-D-GalNAc-4-sulfate-(1-&gt;4)-alpha-L-IdoA-(1-&gt;3)-D-GalNAc-4-sulfate + H2O = alpha-L-IdoA-(1-&gt;3)-beta-D-GalNAc-4-sulfate-(1-&gt;4)-alpha-L-IdoA-(1-&gt;3)-D-GalNAc-4-sulfate + N-acetyl-D-galactosamine</text>
        <dbReference type="Rhea" id="RHEA:64372"/>
        <dbReference type="ChEBI" id="CHEBI:15377"/>
        <dbReference type="ChEBI" id="CHEBI:28037"/>
        <dbReference type="ChEBI" id="CHEBI:152565"/>
        <dbReference type="ChEBI" id="CHEBI:152566"/>
    </reaction>
    <physiologicalReaction direction="left-to-right" evidence="5">
        <dbReference type="Rhea" id="RHEA:64373"/>
    </physiologicalReaction>
</comment>
<organism evidence="11 12">
    <name type="scientific">Oikopleura dioica</name>
    <name type="common">Tunicate</name>
    <dbReference type="NCBI Taxonomy" id="34765"/>
    <lineage>
        <taxon>Eukaryota</taxon>
        <taxon>Metazoa</taxon>
        <taxon>Chordata</taxon>
        <taxon>Tunicata</taxon>
        <taxon>Appendicularia</taxon>
        <taxon>Copelata</taxon>
        <taxon>Oikopleuridae</taxon>
        <taxon>Oikopleura</taxon>
    </lineage>
</organism>
<evidence type="ECO:0000313" key="12">
    <source>
        <dbReference type="Proteomes" id="UP000001307"/>
    </source>
</evidence>
<dbReference type="GO" id="GO:0004563">
    <property type="term" value="F:beta-N-acetylhexosaminidase activity"/>
    <property type="evidence" value="ECO:0007669"/>
    <property type="project" value="UniProtKB-EC"/>
</dbReference>
<proteinExistence type="inferred from homology"/>
<reference evidence="11 12" key="1">
    <citation type="journal article" date="2010" name="Science">
        <title>Plasticity of animal genome architecture unmasked by rapid evolution of a pelagic tunicate.</title>
        <authorList>
            <person name="Denoeud F."/>
            <person name="Henriet S."/>
            <person name="Mungpakdee S."/>
            <person name="Aury J.M."/>
            <person name="Da Silva C."/>
            <person name="Brinkmann H."/>
            <person name="Mikhaleva J."/>
            <person name="Olsen L.C."/>
            <person name="Jubin C."/>
            <person name="Canestro C."/>
            <person name="Bouquet J.M."/>
            <person name="Danks G."/>
            <person name="Poulain J."/>
            <person name="Campsteijn C."/>
            <person name="Adamski M."/>
            <person name="Cross I."/>
            <person name="Yadetie F."/>
            <person name="Muffato M."/>
            <person name="Louis A."/>
            <person name="Butcher S."/>
            <person name="Tsagkogeorga G."/>
            <person name="Konrad A."/>
            <person name="Singh S."/>
            <person name="Jensen M.F."/>
            <person name="Cong E.H."/>
            <person name="Eikeseth-Otteraa H."/>
            <person name="Noel B."/>
            <person name="Anthouard V."/>
            <person name="Porcel B.M."/>
            <person name="Kachouri-Lafond R."/>
            <person name="Nishino A."/>
            <person name="Ugolini M."/>
            <person name="Chourrout P."/>
            <person name="Nishida H."/>
            <person name="Aasland R."/>
            <person name="Huzurbazar S."/>
            <person name="Westhof E."/>
            <person name="Delsuc F."/>
            <person name="Lehrach H."/>
            <person name="Reinhardt R."/>
            <person name="Weissenbach J."/>
            <person name="Roy S.W."/>
            <person name="Artiguenave F."/>
            <person name="Postlethwait J.H."/>
            <person name="Manak J.R."/>
            <person name="Thompson E.M."/>
            <person name="Jaillon O."/>
            <person name="Du Pasquier L."/>
            <person name="Boudinot P."/>
            <person name="Liberles D.A."/>
            <person name="Volff J.N."/>
            <person name="Philippe H."/>
            <person name="Lenhard B."/>
            <person name="Roest Crollius H."/>
            <person name="Wincker P."/>
            <person name="Chourrout D."/>
        </authorList>
    </citation>
    <scope>NUCLEOTIDE SEQUENCE [LARGE SCALE GENOMIC DNA]</scope>
</reference>
<keyword evidence="4" id="KW-0378">Hydrolase</keyword>
<dbReference type="Pfam" id="PF00728">
    <property type="entry name" value="Glyco_hydro_20"/>
    <property type="match status" value="1"/>
</dbReference>
<evidence type="ECO:0000256" key="7">
    <source>
        <dbReference type="ARBA" id="ARBA00043827"/>
    </source>
</evidence>
<dbReference type="InterPro" id="IPR017853">
    <property type="entry name" value="GH"/>
</dbReference>
<evidence type="ECO:0000259" key="10">
    <source>
        <dbReference type="Pfam" id="PF00728"/>
    </source>
</evidence>
<dbReference type="SUPFAM" id="SSF51445">
    <property type="entry name" value="(Trans)glycosidases"/>
    <property type="match status" value="1"/>
</dbReference>
<dbReference type="EC" id="3.2.1.52" evidence="3"/>
<dbReference type="InParanoid" id="E4XKJ1"/>
<comment type="catalytic activity">
    <reaction evidence="6">
        <text>a ganglioside GM2 (d18:1(4E)) + H2O = a ganglioside GM3 (d18:1(4E)) + N-acetyl-beta-D-galactosamine</text>
        <dbReference type="Rhea" id="RHEA:47940"/>
        <dbReference type="ChEBI" id="CHEBI:15377"/>
        <dbReference type="ChEBI" id="CHEBI:28497"/>
        <dbReference type="ChEBI" id="CHEBI:60065"/>
        <dbReference type="ChEBI" id="CHEBI:71502"/>
    </reaction>
    <physiologicalReaction direction="left-to-right" evidence="6">
        <dbReference type="Rhea" id="RHEA:47941"/>
    </physiologicalReaction>
</comment>
<dbReference type="AlphaFoldDB" id="E4XKJ1"/>
<evidence type="ECO:0000313" key="11">
    <source>
        <dbReference type="EMBL" id="CBY10694.1"/>
    </source>
</evidence>
<dbReference type="PANTHER" id="PTHR22600">
    <property type="entry name" value="BETA-HEXOSAMINIDASE"/>
    <property type="match status" value="1"/>
</dbReference>
<evidence type="ECO:0000256" key="8">
    <source>
        <dbReference type="ARBA" id="ARBA00047301"/>
    </source>
</evidence>
<comment type="catalytic activity">
    <reaction evidence="7">
        <text>a ganglioside GM2 + H2O = a ganglioside GM3 + N-acetyl-beta-D-galactosamine</text>
        <dbReference type="Rhea" id="RHEA:47968"/>
        <dbReference type="ChEBI" id="CHEBI:15377"/>
        <dbReference type="ChEBI" id="CHEBI:28497"/>
        <dbReference type="ChEBI" id="CHEBI:79210"/>
        <dbReference type="ChEBI" id="CHEBI:79218"/>
    </reaction>
    <physiologicalReaction direction="left-to-right" evidence="7">
        <dbReference type="Rhea" id="RHEA:47969"/>
    </physiologicalReaction>
</comment>
<evidence type="ECO:0000256" key="2">
    <source>
        <dbReference type="ARBA" id="ARBA00006285"/>
    </source>
</evidence>
<dbReference type="Proteomes" id="UP000001307">
    <property type="component" value="Unassembled WGS sequence"/>
</dbReference>